<feature type="transmembrane region" description="Helical" evidence="1">
    <location>
        <begin position="41"/>
        <end position="66"/>
    </location>
</feature>
<reference evidence="2 3" key="1">
    <citation type="submission" date="2016-10" db="EMBL/GenBank/DDBJ databases">
        <authorList>
            <person name="de Groot N.N."/>
        </authorList>
    </citation>
    <scope>NUCLEOTIDE SEQUENCE [LARGE SCALE GENOMIC DNA]</scope>
    <source>
        <strain evidence="2 3">DSM 20678</strain>
    </source>
</reference>
<dbReference type="Pfam" id="PF09578">
    <property type="entry name" value="Spore_YabQ"/>
    <property type="match status" value="1"/>
</dbReference>
<gene>
    <name evidence="2" type="ORF">SAMN05444406_1244</name>
</gene>
<protein>
    <submittedName>
        <fullName evidence="2">Spore cortex biosynthesis protein YabQ</fullName>
    </submittedName>
</protein>
<name>A0A1I5XBJ6_9FIRM</name>
<keyword evidence="1" id="KW-0472">Membrane</keyword>
<evidence type="ECO:0000256" key="1">
    <source>
        <dbReference type="SAM" id="Phobius"/>
    </source>
</evidence>
<dbReference type="OrthoDB" id="1685240at2"/>
<keyword evidence="1" id="KW-1133">Transmembrane helix</keyword>
<keyword evidence="3" id="KW-1185">Reference proteome</keyword>
<dbReference type="Proteomes" id="UP000198577">
    <property type="component" value="Unassembled WGS sequence"/>
</dbReference>
<proteinExistence type="predicted"/>
<feature type="transmembrane region" description="Helical" evidence="1">
    <location>
        <begin position="72"/>
        <end position="94"/>
    </location>
</feature>
<sequence length="135" mass="15576">MLMSTVNQAYVFLATVYTGMIVGFIYDFNRVIRRIFKPRPWVVGVMDLLFWLIVAGIVFVALLYANDGEVRFYNFIGLAMGWSLYLLTISAWVIKALSLMYRTIEKGLKGVIKFVSWPFRALLNFFNKINGKIKA</sequence>
<dbReference type="AlphaFoldDB" id="A0A1I5XBJ6"/>
<dbReference type="EMBL" id="FOXR01000024">
    <property type="protein sequence ID" value="SFQ29027.1"/>
    <property type="molecule type" value="Genomic_DNA"/>
</dbReference>
<evidence type="ECO:0000313" key="2">
    <source>
        <dbReference type="EMBL" id="SFQ29027.1"/>
    </source>
</evidence>
<dbReference type="RefSeq" id="WP_092282562.1">
    <property type="nucleotide sequence ID" value="NZ_FOXR01000024.1"/>
</dbReference>
<evidence type="ECO:0000313" key="3">
    <source>
        <dbReference type="Proteomes" id="UP000198577"/>
    </source>
</evidence>
<dbReference type="InterPro" id="IPR019074">
    <property type="entry name" value="YabQ"/>
</dbReference>
<keyword evidence="1" id="KW-0812">Transmembrane</keyword>
<feature type="transmembrane region" description="Helical" evidence="1">
    <location>
        <begin position="6"/>
        <end position="29"/>
    </location>
</feature>
<accession>A0A1I5XBJ6</accession>
<dbReference type="NCBIfam" id="TIGR02893">
    <property type="entry name" value="spore_yabQ"/>
    <property type="match status" value="1"/>
</dbReference>
<dbReference type="STRING" id="937334.SAMN05444406_1244"/>
<organism evidence="2 3">
    <name type="scientific">Caldicoprobacter faecalis</name>
    <dbReference type="NCBI Taxonomy" id="937334"/>
    <lineage>
        <taxon>Bacteria</taxon>
        <taxon>Bacillati</taxon>
        <taxon>Bacillota</taxon>
        <taxon>Clostridia</taxon>
        <taxon>Caldicoprobacterales</taxon>
        <taxon>Caldicoprobacteraceae</taxon>
        <taxon>Caldicoprobacter</taxon>
    </lineage>
</organism>